<dbReference type="InterPro" id="IPR018612">
    <property type="entry name" value="NSRP1_N"/>
</dbReference>
<dbReference type="PANTHER" id="PTHR31938:SF4">
    <property type="entry name" value="NUCLEAR SPECKLE SPLICING REGULATORY PROTEIN 1"/>
    <property type="match status" value="1"/>
</dbReference>
<evidence type="ECO:0000256" key="1">
    <source>
        <dbReference type="ARBA" id="ARBA00010126"/>
    </source>
</evidence>
<evidence type="ECO:0000259" key="4">
    <source>
        <dbReference type="Pfam" id="PF09745"/>
    </source>
</evidence>
<dbReference type="EMBL" id="GANP01009518">
    <property type="protein sequence ID" value="JAB74950.1"/>
    <property type="molecule type" value="mRNA"/>
</dbReference>
<name>V5GX30_IXORI</name>
<keyword evidence="2" id="KW-0175">Coiled coil</keyword>
<protein>
    <submittedName>
        <fullName evidence="5">Putative nuclear speckle splicing regulatory protein 1</fullName>
    </submittedName>
</protein>
<dbReference type="Pfam" id="PF09745">
    <property type="entry name" value="NSRP1_N"/>
    <property type="match status" value="1"/>
</dbReference>
<reference evidence="5" key="1">
    <citation type="journal article" date="2015" name="Sci. Rep.">
        <title>Tissue- and time-dependent transcription in Ixodes ricinus salivary glands and midguts when blood feeding on the vertebrate host.</title>
        <authorList>
            <person name="Kotsyfakis M."/>
            <person name="Schwarz A."/>
            <person name="Erhart J."/>
            <person name="Ribeiro J.M."/>
        </authorList>
    </citation>
    <scope>NUCLEOTIDE SEQUENCE</scope>
    <source>
        <tissue evidence="5">Salivary gland and midgut</tissue>
    </source>
</reference>
<feature type="region of interest" description="Disordered" evidence="3">
    <location>
        <begin position="107"/>
        <end position="134"/>
    </location>
</feature>
<feature type="compositionally biased region" description="Basic and acidic residues" evidence="3">
    <location>
        <begin position="188"/>
        <end position="198"/>
    </location>
</feature>
<feature type="compositionally biased region" description="Basic and acidic residues" evidence="3">
    <location>
        <begin position="243"/>
        <end position="284"/>
    </location>
</feature>
<evidence type="ECO:0000256" key="2">
    <source>
        <dbReference type="ARBA" id="ARBA00023054"/>
    </source>
</evidence>
<evidence type="ECO:0000313" key="5">
    <source>
        <dbReference type="EMBL" id="JAB74950.1"/>
    </source>
</evidence>
<comment type="similarity">
    <text evidence="1">Belongs to the NSRP1 family.</text>
</comment>
<dbReference type="GO" id="GO:0000381">
    <property type="term" value="P:regulation of alternative mRNA splicing, via spliceosome"/>
    <property type="evidence" value="ECO:0007669"/>
    <property type="project" value="InterPro"/>
</dbReference>
<organism evidence="5">
    <name type="scientific">Ixodes ricinus</name>
    <name type="common">Common tick</name>
    <name type="synonym">Acarus ricinus</name>
    <dbReference type="NCBI Taxonomy" id="34613"/>
    <lineage>
        <taxon>Eukaryota</taxon>
        <taxon>Metazoa</taxon>
        <taxon>Ecdysozoa</taxon>
        <taxon>Arthropoda</taxon>
        <taxon>Chelicerata</taxon>
        <taxon>Arachnida</taxon>
        <taxon>Acari</taxon>
        <taxon>Parasitiformes</taxon>
        <taxon>Ixodida</taxon>
        <taxon>Ixodoidea</taxon>
        <taxon>Ixodidae</taxon>
        <taxon>Ixodinae</taxon>
        <taxon>Ixodes</taxon>
    </lineage>
</organism>
<feature type="compositionally biased region" description="Basic and acidic residues" evidence="3">
    <location>
        <begin position="345"/>
        <end position="370"/>
    </location>
</feature>
<dbReference type="PANTHER" id="PTHR31938">
    <property type="entry name" value="NUCLEAR SPECKLE SPLICING REGULATORY PROTEIN 1"/>
    <property type="match status" value="1"/>
</dbReference>
<dbReference type="InterPro" id="IPR042816">
    <property type="entry name" value="Nsrp1"/>
</dbReference>
<accession>V5GX30</accession>
<proteinExistence type="evidence at transcript level"/>
<feature type="domain" description="Nuclear speckle splicing regulatory protein 1 N-terminal" evidence="4">
    <location>
        <begin position="57"/>
        <end position="173"/>
    </location>
</feature>
<dbReference type="AlphaFoldDB" id="V5GX30"/>
<evidence type="ECO:0000256" key="3">
    <source>
        <dbReference type="SAM" id="MobiDB-lite"/>
    </source>
</evidence>
<sequence>MAAPKKYGLILPKKLDKPTIAKSSIFDDDSDDEHDRAAIEKSIKKESMRNLKKMQTQLQLQKAMEEDPTVFEYDEVYDDLKRDQEEKKQETKKDSKPRYIEQLLKAAENRKKEGDRRMQRKIQKERDQEGEVFADKEAYVTQAYRKKMQEMQEEEEKEMRRQRVEDMMDVTKQKDLTGFYRHLLKQSVGEEKVPENTDKPFSSGEAAAEETSTRQDGYAHDSSSSEGKAGSHPDKASTSSSRRSKETGMRERTSEDGRARETGTAEAKWAAKEKRTYRTRKTSDPSEDEEVAPKSAVKQEPASSLPTKRDEAGGDGDLDADSDFSVDSADSSDEATPSAKPQKSVKKEDGTKDLPEKPENEDGRESAKAKEEAWIALFKKRTVGDALEAAKARYLERKAAMDEHRAAFGSVQ</sequence>
<feature type="compositionally biased region" description="Acidic residues" evidence="3">
    <location>
        <begin position="313"/>
        <end position="324"/>
    </location>
</feature>
<feature type="region of interest" description="Disordered" evidence="3">
    <location>
        <begin position="185"/>
        <end position="370"/>
    </location>
</feature>